<keyword evidence="1" id="KW-0175">Coiled coil</keyword>
<keyword evidence="4" id="KW-1185">Reference proteome</keyword>
<gene>
    <name evidence="3" type="ORF">H1P_580014</name>
</gene>
<dbReference type="EMBL" id="CAACVJ010000534">
    <property type="protein sequence ID" value="VEP17267.1"/>
    <property type="molecule type" value="Genomic_DNA"/>
</dbReference>
<evidence type="ECO:0000313" key="3">
    <source>
        <dbReference type="EMBL" id="VEP17267.1"/>
    </source>
</evidence>
<dbReference type="OrthoDB" id="582887at2"/>
<accession>A0A563W0W8</accession>
<evidence type="ECO:0000256" key="1">
    <source>
        <dbReference type="SAM" id="Coils"/>
    </source>
</evidence>
<sequence>MSSNNTEQDLKARLEELEAEVNQKQAANEKKVETVHAEIETDTEEEAELIAKVYSWLSLARNKFNSLSSGGKLVVGVAGIWLGFTALNMVLHLVTNLIVLGILGLVLYFVYQKLVVES</sequence>
<dbReference type="RefSeq" id="WP_144866954.1">
    <property type="nucleotide sequence ID" value="NZ_LR213817.1"/>
</dbReference>
<protein>
    <submittedName>
        <fullName evidence="3">Uncharacterized protein</fullName>
    </submittedName>
</protein>
<dbReference type="Proteomes" id="UP000320055">
    <property type="component" value="Unassembled WGS sequence"/>
</dbReference>
<evidence type="ECO:0000256" key="2">
    <source>
        <dbReference type="SAM" id="Phobius"/>
    </source>
</evidence>
<name>A0A563W0W8_9CYAN</name>
<proteinExistence type="predicted"/>
<organism evidence="3 4">
    <name type="scientific">Hyella patelloides LEGE 07179</name>
    <dbReference type="NCBI Taxonomy" id="945734"/>
    <lineage>
        <taxon>Bacteria</taxon>
        <taxon>Bacillati</taxon>
        <taxon>Cyanobacteriota</taxon>
        <taxon>Cyanophyceae</taxon>
        <taxon>Pleurocapsales</taxon>
        <taxon>Hyellaceae</taxon>
        <taxon>Hyella</taxon>
    </lineage>
</organism>
<feature type="transmembrane region" description="Helical" evidence="2">
    <location>
        <begin position="64"/>
        <end position="84"/>
    </location>
</feature>
<keyword evidence="2" id="KW-0812">Transmembrane</keyword>
<feature type="coiled-coil region" evidence="1">
    <location>
        <begin position="7"/>
        <end position="34"/>
    </location>
</feature>
<dbReference type="AlphaFoldDB" id="A0A563W0W8"/>
<keyword evidence="2" id="KW-0472">Membrane</keyword>
<reference evidence="3 4" key="1">
    <citation type="submission" date="2019-01" db="EMBL/GenBank/DDBJ databases">
        <authorList>
            <person name="Brito A."/>
        </authorList>
    </citation>
    <scope>NUCLEOTIDE SEQUENCE [LARGE SCALE GENOMIC DNA]</scope>
    <source>
        <strain evidence="3">1</strain>
    </source>
</reference>
<evidence type="ECO:0000313" key="4">
    <source>
        <dbReference type="Proteomes" id="UP000320055"/>
    </source>
</evidence>
<keyword evidence="2" id="KW-1133">Transmembrane helix</keyword>
<feature type="transmembrane region" description="Helical" evidence="2">
    <location>
        <begin position="90"/>
        <end position="111"/>
    </location>
</feature>